<dbReference type="AlphaFoldDB" id="A0A917WNS8"/>
<keyword evidence="2" id="KW-1185">Reference proteome</keyword>
<comment type="caution">
    <text evidence="1">The sequence shown here is derived from an EMBL/GenBank/DDBJ whole genome shotgun (WGS) entry which is preliminary data.</text>
</comment>
<dbReference type="RefSeq" id="WP_188944851.1">
    <property type="nucleotide sequence ID" value="NZ_BMNA01000018.1"/>
</dbReference>
<dbReference type="Proteomes" id="UP000655208">
    <property type="component" value="Unassembled WGS sequence"/>
</dbReference>
<dbReference type="EMBL" id="BMNA01000018">
    <property type="protein sequence ID" value="GGM17820.1"/>
    <property type="molecule type" value="Genomic_DNA"/>
</dbReference>
<organism evidence="1 2">
    <name type="scientific">Nakamurella endophytica</name>
    <dbReference type="NCBI Taxonomy" id="1748367"/>
    <lineage>
        <taxon>Bacteria</taxon>
        <taxon>Bacillati</taxon>
        <taxon>Actinomycetota</taxon>
        <taxon>Actinomycetes</taxon>
        <taxon>Nakamurellales</taxon>
        <taxon>Nakamurellaceae</taxon>
        <taxon>Nakamurella</taxon>
    </lineage>
</organism>
<proteinExistence type="predicted"/>
<protein>
    <submittedName>
        <fullName evidence="1">Uncharacterized protein</fullName>
    </submittedName>
</protein>
<reference evidence="1" key="2">
    <citation type="submission" date="2020-09" db="EMBL/GenBank/DDBJ databases">
        <authorList>
            <person name="Sun Q."/>
            <person name="Zhou Y."/>
        </authorList>
    </citation>
    <scope>NUCLEOTIDE SEQUENCE</scope>
    <source>
        <strain evidence="1">CGMCC 4.7308</strain>
    </source>
</reference>
<sequence>MSQTFLPTSKPDGGSDLADRANVGVTLDRAFMERLRNSVSIFECGCGRRWRETFSQSQYEAHLATEEHRDGVAARQS</sequence>
<reference evidence="1" key="1">
    <citation type="journal article" date="2014" name="Int. J. Syst. Evol. Microbiol.">
        <title>Complete genome sequence of Corynebacterium casei LMG S-19264T (=DSM 44701T), isolated from a smear-ripened cheese.</title>
        <authorList>
            <consortium name="US DOE Joint Genome Institute (JGI-PGF)"/>
            <person name="Walter F."/>
            <person name="Albersmeier A."/>
            <person name="Kalinowski J."/>
            <person name="Ruckert C."/>
        </authorList>
    </citation>
    <scope>NUCLEOTIDE SEQUENCE</scope>
    <source>
        <strain evidence="1">CGMCC 4.7308</strain>
    </source>
</reference>
<gene>
    <name evidence="1" type="ORF">GCM10011594_42430</name>
</gene>
<accession>A0A917WNS8</accession>
<evidence type="ECO:0000313" key="1">
    <source>
        <dbReference type="EMBL" id="GGM17820.1"/>
    </source>
</evidence>
<name>A0A917WNS8_9ACTN</name>
<evidence type="ECO:0000313" key="2">
    <source>
        <dbReference type="Proteomes" id="UP000655208"/>
    </source>
</evidence>